<dbReference type="PANTHER" id="PTHR35848:SF6">
    <property type="entry name" value="CUPIN TYPE-2 DOMAIN-CONTAINING PROTEIN"/>
    <property type="match status" value="1"/>
</dbReference>
<dbReference type="CDD" id="cd02224">
    <property type="entry name" value="cupin_SPO2919-like"/>
    <property type="match status" value="1"/>
</dbReference>
<gene>
    <name evidence="3" type="ORF">METZ01_LOCUS276898</name>
</gene>
<reference evidence="3" key="1">
    <citation type="submission" date="2018-05" db="EMBL/GenBank/DDBJ databases">
        <authorList>
            <person name="Lanie J.A."/>
            <person name="Ng W.-L."/>
            <person name="Kazmierczak K.M."/>
            <person name="Andrzejewski T.M."/>
            <person name="Davidsen T.M."/>
            <person name="Wayne K.J."/>
            <person name="Tettelin H."/>
            <person name="Glass J.I."/>
            <person name="Rusch D."/>
            <person name="Podicherti R."/>
            <person name="Tsui H.-C.T."/>
            <person name="Winkler M.E."/>
        </authorList>
    </citation>
    <scope>NUCLEOTIDE SEQUENCE</scope>
</reference>
<dbReference type="SUPFAM" id="SSF51182">
    <property type="entry name" value="RmlC-like cupins"/>
    <property type="match status" value="1"/>
</dbReference>
<feature type="non-terminal residue" evidence="3">
    <location>
        <position position="159"/>
    </location>
</feature>
<dbReference type="InterPro" id="IPR014710">
    <property type="entry name" value="RmlC-like_jellyroll"/>
</dbReference>
<organism evidence="3">
    <name type="scientific">marine metagenome</name>
    <dbReference type="NCBI Taxonomy" id="408172"/>
    <lineage>
        <taxon>unclassified sequences</taxon>
        <taxon>metagenomes</taxon>
        <taxon>ecological metagenomes</taxon>
    </lineage>
</organism>
<evidence type="ECO:0000256" key="1">
    <source>
        <dbReference type="ARBA" id="ARBA00022723"/>
    </source>
</evidence>
<dbReference type="GO" id="GO:0046872">
    <property type="term" value="F:metal ion binding"/>
    <property type="evidence" value="ECO:0007669"/>
    <property type="project" value="UniProtKB-KW"/>
</dbReference>
<proteinExistence type="predicted"/>
<dbReference type="AlphaFoldDB" id="A0A382KGC5"/>
<dbReference type="Pfam" id="PF07883">
    <property type="entry name" value="Cupin_2"/>
    <property type="match status" value="1"/>
</dbReference>
<dbReference type="Gene3D" id="2.60.120.10">
    <property type="entry name" value="Jelly Rolls"/>
    <property type="match status" value="1"/>
</dbReference>
<evidence type="ECO:0000259" key="2">
    <source>
        <dbReference type="Pfam" id="PF07883"/>
    </source>
</evidence>
<evidence type="ECO:0000313" key="3">
    <source>
        <dbReference type="EMBL" id="SVC24044.1"/>
    </source>
</evidence>
<feature type="domain" description="Cupin type-2" evidence="2">
    <location>
        <begin position="42"/>
        <end position="112"/>
    </location>
</feature>
<sequence>MKPLINVEDITEFKGHEHCGFKAQYADVGGKIGANQLGYNITIIPPGKKSWPFHNHHVSEEMFLILDGEGILRYGKNNYPLKKNDIIACPTGDRSAAHQIINDSDTDLKYLALGTKNTFDICEYPDSDKILTRGTSEKNSELWNISKGKESYDYFEGEE</sequence>
<dbReference type="InterPro" id="IPR013096">
    <property type="entry name" value="Cupin_2"/>
</dbReference>
<accession>A0A382KGC5</accession>
<keyword evidence="1" id="KW-0479">Metal-binding</keyword>
<protein>
    <recommendedName>
        <fullName evidence="2">Cupin type-2 domain-containing protein</fullName>
    </recommendedName>
</protein>
<dbReference type="EMBL" id="UINC01080787">
    <property type="protein sequence ID" value="SVC24044.1"/>
    <property type="molecule type" value="Genomic_DNA"/>
</dbReference>
<name>A0A382KGC5_9ZZZZ</name>
<dbReference type="InterPro" id="IPR011051">
    <property type="entry name" value="RmlC_Cupin_sf"/>
</dbReference>
<dbReference type="InterPro" id="IPR051610">
    <property type="entry name" value="GPI/OXD"/>
</dbReference>
<dbReference type="PANTHER" id="PTHR35848">
    <property type="entry name" value="OXALATE-BINDING PROTEIN"/>
    <property type="match status" value="1"/>
</dbReference>